<evidence type="ECO:0000313" key="5">
    <source>
        <dbReference type="EMBL" id="KKO08203.1"/>
    </source>
</evidence>
<dbReference type="NCBIfam" id="TIGR03788">
    <property type="entry name" value="marine_srt_targ"/>
    <property type="match status" value="1"/>
</dbReference>
<dbReference type="PROSITE" id="PS51468">
    <property type="entry name" value="VIT"/>
    <property type="match status" value="1"/>
</dbReference>
<keyword evidence="2" id="KW-0812">Transmembrane</keyword>
<dbReference type="Gene3D" id="3.40.50.410">
    <property type="entry name" value="von Willebrand factor, type A domain"/>
    <property type="match status" value="1"/>
</dbReference>
<comment type="caution">
    <text evidence="5">The sequence shown here is derived from an EMBL/GenBank/DDBJ whole genome shotgun (WGS) entry which is preliminary data.</text>
</comment>
<reference evidence="5" key="1">
    <citation type="journal article" date="2015" name="Nature">
        <title>Complex archaea that bridge the gap between prokaryotes and eukaryotes.</title>
        <authorList>
            <person name="Spang A."/>
            <person name="Saw J.H."/>
            <person name="Jorgensen S.L."/>
            <person name="Zaremba-Niedzwiedzka K."/>
            <person name="Martijn J."/>
            <person name="Lind A.E."/>
            <person name="van Eijk R."/>
            <person name="Schleper C."/>
            <person name="Guy L."/>
            <person name="Ettema T.J."/>
        </authorList>
    </citation>
    <scope>NUCLEOTIDE SEQUENCE</scope>
</reference>
<dbReference type="InterPro" id="IPR013694">
    <property type="entry name" value="VIT"/>
</dbReference>
<dbReference type="Pfam" id="PF08487">
    <property type="entry name" value="VIT"/>
    <property type="match status" value="1"/>
</dbReference>
<dbReference type="Pfam" id="PF13768">
    <property type="entry name" value="VWA_3"/>
    <property type="match status" value="1"/>
</dbReference>
<accession>A0A0F9W7D9</accession>
<dbReference type="SUPFAM" id="SSF53300">
    <property type="entry name" value="vWA-like"/>
    <property type="match status" value="1"/>
</dbReference>
<feature type="transmembrane region" description="Helical" evidence="2">
    <location>
        <begin position="637"/>
        <end position="656"/>
    </location>
</feature>
<evidence type="ECO:0000259" key="3">
    <source>
        <dbReference type="PROSITE" id="PS50234"/>
    </source>
</evidence>
<evidence type="ECO:0000259" key="4">
    <source>
        <dbReference type="PROSITE" id="PS51468"/>
    </source>
</evidence>
<feature type="region of interest" description="Disordered" evidence="1">
    <location>
        <begin position="184"/>
        <end position="204"/>
    </location>
</feature>
<dbReference type="InterPro" id="IPR002035">
    <property type="entry name" value="VWF_A"/>
</dbReference>
<dbReference type="SMART" id="SM00609">
    <property type="entry name" value="VIT"/>
    <property type="match status" value="1"/>
</dbReference>
<feature type="compositionally biased region" description="Polar residues" evidence="1">
    <location>
        <begin position="188"/>
        <end position="201"/>
    </location>
</feature>
<dbReference type="InterPro" id="IPR022440">
    <property type="entry name" value="CHP03788"/>
</dbReference>
<dbReference type="PANTHER" id="PTHR45737:SF6">
    <property type="entry name" value="VON WILLEBRAND FACTOR A DOMAIN-CONTAINING PROTEIN 5A"/>
    <property type="match status" value="1"/>
</dbReference>
<dbReference type="PROSITE" id="PS50234">
    <property type="entry name" value="VWFA"/>
    <property type="match status" value="1"/>
</dbReference>
<dbReference type="InterPro" id="IPR036465">
    <property type="entry name" value="vWFA_dom_sf"/>
</dbReference>
<dbReference type="EMBL" id="LAZR01000010">
    <property type="protein sequence ID" value="KKO08203.1"/>
    <property type="molecule type" value="Genomic_DNA"/>
</dbReference>
<gene>
    <name evidence="5" type="ORF">LCGC14_0048980</name>
</gene>
<protein>
    <recommendedName>
        <fullName evidence="6">Marine proteobacterial sortase target protein</fullName>
    </recommendedName>
</protein>
<dbReference type="PANTHER" id="PTHR45737">
    <property type="entry name" value="VON WILLEBRAND FACTOR A DOMAIN-CONTAINING PROTEIN 5A"/>
    <property type="match status" value="1"/>
</dbReference>
<evidence type="ECO:0000256" key="2">
    <source>
        <dbReference type="SAM" id="Phobius"/>
    </source>
</evidence>
<keyword evidence="2" id="KW-1133">Transmembrane helix</keyword>
<dbReference type="AlphaFoldDB" id="A0A0F9W7D9"/>
<name>A0A0F9W7D9_9ZZZZ</name>
<sequence length="662" mass="73620">MKPVIAWILIISSLFCQHLLASEPDNQQPQTGLFLLRANAQSDWQPALLLNTDVDVQINGPIAQVRVRQHFANPGDAFAEGSYVLPLSENAAVHGMTLDIGERKIVGQIHEKAEAKAIYEQAKRNGQSTGLTEQQRPNLFRTSVANIAAGEQITVTLEYTELLVPDANKYSLRLPLTMTPRYAAKPQASDQPAPHSSTSQAHPEGSIITADEADTASHQARLNIYLDQGMQLEQVRSPSHQLSADYDGRGYGIRLAQNPVRMDRDFLLEWQMPAAGNQAAVFSEQVGEDHYALLMLSPAAQPVSSERQPREVMLIIDTSGSMQGERIRQARRSLIHALGRLQPEDRFNVLEFNSYHSMLFREPQLASPDNLAQASQWVAGLNADGGTEMLPVLRDALSQPNEPGYLRQLIFITDGSVSNEQAVLSMIHQRLRQSRLFTVGIGAAPNNYLLRKAAELGRGQFTPINESEGVTEAMNRLFEKLESPVLTNLSITLPEGIQAEIWPEKLPDLYAGQPLVVAMKLNRMPEQITLHGQQPEPWQQELKLPADQQHNGVARLWARSKIEALMDQIKRGTDESKVRPAVLEVALQHQLLSNYTSFVAVEQVQVRDSNTPLHSQQIANLNPVDHRMYPQTSLGLARIWSLSALLLLAALALLFWRRPAHA</sequence>
<organism evidence="5">
    <name type="scientific">marine sediment metagenome</name>
    <dbReference type="NCBI Taxonomy" id="412755"/>
    <lineage>
        <taxon>unclassified sequences</taxon>
        <taxon>metagenomes</taxon>
        <taxon>ecological metagenomes</taxon>
    </lineage>
</organism>
<keyword evidence="2" id="KW-0472">Membrane</keyword>
<evidence type="ECO:0008006" key="6">
    <source>
        <dbReference type="Google" id="ProtNLM"/>
    </source>
</evidence>
<feature type="domain" description="VIT" evidence="4">
    <location>
        <begin position="33"/>
        <end position="161"/>
    </location>
</feature>
<proteinExistence type="predicted"/>
<evidence type="ECO:0000256" key="1">
    <source>
        <dbReference type="SAM" id="MobiDB-lite"/>
    </source>
</evidence>
<dbReference type="SMART" id="SM00327">
    <property type="entry name" value="VWA"/>
    <property type="match status" value="1"/>
</dbReference>
<feature type="domain" description="VWFA" evidence="3">
    <location>
        <begin position="311"/>
        <end position="481"/>
    </location>
</feature>